<feature type="coiled-coil region" evidence="1">
    <location>
        <begin position="290"/>
        <end position="340"/>
    </location>
</feature>
<evidence type="ECO:0008006" key="5">
    <source>
        <dbReference type="Google" id="ProtNLM"/>
    </source>
</evidence>
<dbReference type="AlphaFoldDB" id="A0A9Q4KVZ0"/>
<dbReference type="RefSeq" id="WP_274925267.1">
    <property type="nucleotide sequence ID" value="NZ_JAKELO010000002.1"/>
</dbReference>
<dbReference type="PANTHER" id="PTHR39327:SF1">
    <property type="entry name" value="BLR5470 PROTEIN"/>
    <property type="match status" value="1"/>
</dbReference>
<proteinExistence type="predicted"/>
<evidence type="ECO:0000313" key="4">
    <source>
        <dbReference type="Proteomes" id="UP001143747"/>
    </source>
</evidence>
<sequence>MKPIHRYYLLIVLVISISVAACGCTTSLFSSGPAAEYPEVGEYQDDGRIATSSLEFPFQDRSVSVSVSAPQGLYEAAADADKRAVLLGEWEEDDDWTTGYYLSFLTDPQMKQVYSATTDALRKGASGTVEGSDEYIEFMTVYVQSLAYDTRPDEAGPKFPVETIIEKGGDCDDKSILLAGLLEQEGYNVSLFFFPDDSHMAVGIGTDKPGFRDSGYLFVETTNVSLIGIPTEKFENGAMLTSDLFVIPFGNGTMGYGKAEETRRIDQAAAEARVRAEDEEVSLVVMEENLDVMKHALDEENAALASLKRSGNIEGYNAAVSDYNRHAADYNQSLEEYRTQYTAYLADVEFVNYAATHLYDRLGLSKAVTVWERGMA</sequence>
<dbReference type="EMBL" id="JAKELO010000002">
    <property type="protein sequence ID" value="MDE4908646.1"/>
    <property type="molecule type" value="Genomic_DNA"/>
</dbReference>
<reference evidence="3" key="1">
    <citation type="submission" date="2022-01" db="EMBL/GenBank/DDBJ databases">
        <title>Draft genome of Methanogenium marinum DSM 15558.</title>
        <authorList>
            <person name="Chen S.-C."/>
            <person name="You Y.-T."/>
        </authorList>
    </citation>
    <scope>NUCLEOTIDE SEQUENCE</scope>
    <source>
        <strain evidence="3">DSM 15558</strain>
    </source>
</reference>
<dbReference type="PANTHER" id="PTHR39327">
    <property type="match status" value="1"/>
</dbReference>
<dbReference type="Proteomes" id="UP001143747">
    <property type="component" value="Unassembled WGS sequence"/>
</dbReference>
<evidence type="ECO:0000313" key="3">
    <source>
        <dbReference type="EMBL" id="MDE4908646.1"/>
    </source>
</evidence>
<keyword evidence="2" id="KW-0812">Transmembrane</keyword>
<dbReference type="Gene3D" id="3.10.620.30">
    <property type="match status" value="1"/>
</dbReference>
<keyword evidence="2" id="KW-0472">Membrane</keyword>
<feature type="transmembrane region" description="Helical" evidence="2">
    <location>
        <begin position="7"/>
        <end position="29"/>
    </location>
</feature>
<gene>
    <name evidence="3" type="ORF">L0665_08510</name>
</gene>
<evidence type="ECO:0000256" key="2">
    <source>
        <dbReference type="SAM" id="Phobius"/>
    </source>
</evidence>
<organism evidence="3 4">
    <name type="scientific">Methanogenium marinum</name>
    <dbReference type="NCBI Taxonomy" id="348610"/>
    <lineage>
        <taxon>Archaea</taxon>
        <taxon>Methanobacteriati</taxon>
        <taxon>Methanobacteriota</taxon>
        <taxon>Stenosarchaea group</taxon>
        <taxon>Methanomicrobia</taxon>
        <taxon>Methanomicrobiales</taxon>
        <taxon>Methanomicrobiaceae</taxon>
        <taxon>Methanogenium</taxon>
    </lineage>
</organism>
<name>A0A9Q4KVZ0_9EURY</name>
<dbReference type="InterPro" id="IPR010319">
    <property type="entry name" value="Transglutaminase-like_Cys_pept"/>
</dbReference>
<accession>A0A9Q4KVZ0</accession>
<dbReference type="PROSITE" id="PS51257">
    <property type="entry name" value="PROKAR_LIPOPROTEIN"/>
    <property type="match status" value="1"/>
</dbReference>
<keyword evidence="1" id="KW-0175">Coiled coil</keyword>
<comment type="caution">
    <text evidence="3">The sequence shown here is derived from an EMBL/GenBank/DDBJ whole genome shotgun (WGS) entry which is preliminary data.</text>
</comment>
<keyword evidence="2" id="KW-1133">Transmembrane helix</keyword>
<protein>
    <recommendedName>
        <fullName evidence="5">Transglutaminase-like domain-containing protein</fullName>
    </recommendedName>
</protein>
<keyword evidence="4" id="KW-1185">Reference proteome</keyword>
<evidence type="ECO:0000256" key="1">
    <source>
        <dbReference type="SAM" id="Coils"/>
    </source>
</evidence>